<reference evidence="2 3" key="1">
    <citation type="journal article" date="2019" name="Nat. Med.">
        <title>A library of human gut bacterial isolates paired with longitudinal multiomics data enables mechanistic microbiome research.</title>
        <authorList>
            <person name="Poyet M."/>
            <person name="Groussin M."/>
            <person name="Gibbons S.M."/>
            <person name="Avila-Pacheco J."/>
            <person name="Jiang X."/>
            <person name="Kearney S.M."/>
            <person name="Perrotta A.R."/>
            <person name="Berdy B."/>
            <person name="Zhao S."/>
            <person name="Lieberman T.D."/>
            <person name="Swanson P.K."/>
            <person name="Smith M."/>
            <person name="Roesemann S."/>
            <person name="Alexander J.E."/>
            <person name="Rich S.A."/>
            <person name="Livny J."/>
            <person name="Vlamakis H."/>
            <person name="Clish C."/>
            <person name="Bullock K."/>
            <person name="Deik A."/>
            <person name="Scott J."/>
            <person name="Pierce K.A."/>
            <person name="Xavier R.J."/>
            <person name="Alm E.J."/>
        </authorList>
    </citation>
    <scope>NUCLEOTIDE SEQUENCE [LARGE SCALE GENOMIC DNA]</scope>
    <source>
        <strain evidence="2 3">BIOML-A5</strain>
    </source>
</reference>
<comment type="caution">
    <text evidence="2">The sequence shown here is derived from an EMBL/GenBank/DDBJ whole genome shotgun (WGS) entry which is preliminary data.</text>
</comment>
<organism evidence="2 3">
    <name type="scientific">Bacteroides uniformis</name>
    <dbReference type="NCBI Taxonomy" id="820"/>
    <lineage>
        <taxon>Bacteria</taxon>
        <taxon>Pseudomonadati</taxon>
        <taxon>Bacteroidota</taxon>
        <taxon>Bacteroidia</taxon>
        <taxon>Bacteroidales</taxon>
        <taxon>Bacteroidaceae</taxon>
        <taxon>Bacteroides</taxon>
    </lineage>
</organism>
<dbReference type="EMBL" id="WCTL01000038">
    <property type="protein sequence ID" value="KAB4228562.1"/>
    <property type="molecule type" value="Genomic_DNA"/>
</dbReference>
<evidence type="ECO:0000313" key="2">
    <source>
        <dbReference type="EMBL" id="KAB4228562.1"/>
    </source>
</evidence>
<accession>A0A139K3I4</accession>
<dbReference type="InterPro" id="IPR027417">
    <property type="entry name" value="P-loop_NTPase"/>
</dbReference>
<feature type="domain" description="ATPase" evidence="1">
    <location>
        <begin position="16"/>
        <end position="252"/>
    </location>
</feature>
<evidence type="ECO:0000259" key="1">
    <source>
        <dbReference type="Pfam" id="PF01637"/>
    </source>
</evidence>
<keyword evidence="2" id="KW-0547">Nucleotide-binding</keyword>
<keyword evidence="2" id="KW-0067">ATP-binding</keyword>
<dbReference type="InterPro" id="IPR011579">
    <property type="entry name" value="ATPase_dom"/>
</dbReference>
<evidence type="ECO:0000313" key="3">
    <source>
        <dbReference type="Proteomes" id="UP000462376"/>
    </source>
</evidence>
<protein>
    <submittedName>
        <fullName evidence="2">ATP-binding protein</fullName>
    </submittedName>
</protein>
<dbReference type="Proteomes" id="UP000462376">
    <property type="component" value="Unassembled WGS sequence"/>
</dbReference>
<dbReference type="PANTHER" id="PTHR34301:SF8">
    <property type="entry name" value="ATPASE DOMAIN-CONTAINING PROTEIN"/>
    <property type="match status" value="1"/>
</dbReference>
<dbReference type="RefSeq" id="WP_061412084.1">
    <property type="nucleotide sequence ID" value="NZ_JADPGA010000043.1"/>
</dbReference>
<name>A0A139K3I4_BACUN</name>
<dbReference type="Gene3D" id="3.40.50.300">
    <property type="entry name" value="P-loop containing nucleotide triphosphate hydrolases"/>
    <property type="match status" value="1"/>
</dbReference>
<proteinExistence type="predicted"/>
<dbReference type="PANTHER" id="PTHR34301">
    <property type="entry name" value="DNA-BINDING PROTEIN-RELATED"/>
    <property type="match status" value="1"/>
</dbReference>
<dbReference type="SUPFAM" id="SSF52540">
    <property type="entry name" value="P-loop containing nucleoside triphosphate hydrolases"/>
    <property type="match status" value="1"/>
</dbReference>
<dbReference type="Pfam" id="PF01637">
    <property type="entry name" value="ATPase_2"/>
    <property type="match status" value="1"/>
</dbReference>
<gene>
    <name evidence="2" type="ORF">GAP47_21445</name>
</gene>
<dbReference type="GO" id="GO:0005524">
    <property type="term" value="F:ATP binding"/>
    <property type="evidence" value="ECO:0007669"/>
    <property type="project" value="UniProtKB-KW"/>
</dbReference>
<dbReference type="AlphaFoldDB" id="A0A139K3I4"/>
<sequence>MNNPFKFGTIVDGEYFTDRVGEQEKVREILASENHLILISPRRFGKTSLVQKVTKGLSRPVFQLNLQLVTDTADFAARLLRIVLQQYPMERLKHLITHFRFIPTISTNPMTDGIEVSFQPSMDGFILLEDVFTLIDKLGMKNPHKKPIVVLDEFQEIRTLDKNLDKRLRSILQTYNHANYIFLGSQESMMQEIFEKKKSPFYHFGYLMKLGKIPQDDFYEFLKNGFLLLGEDMDAETIGRSILSFTNCHPYYTQQLAYQTWNNWKQNGYSDALLETAITELTHVHDMDYERLWSTFNKTDKKVLIGLTMQMGTPSSLPFLQGVGIDSPSTAFSSLKRLGQQGYVIRNEGYELDDPFFRRWIEVKREGR</sequence>